<evidence type="ECO:0000313" key="1">
    <source>
        <dbReference type="EnsemblPlants" id="OB08G13690.1"/>
    </source>
</evidence>
<protein>
    <submittedName>
        <fullName evidence="1">Uncharacterized protein</fullName>
    </submittedName>
</protein>
<dbReference type="AlphaFoldDB" id="J3MQJ0"/>
<reference evidence="1" key="2">
    <citation type="submission" date="2013-04" db="UniProtKB">
        <authorList>
            <consortium name="EnsemblPlants"/>
        </authorList>
    </citation>
    <scope>IDENTIFICATION</scope>
</reference>
<accession>J3MQJ0</accession>
<proteinExistence type="predicted"/>
<organism evidence="1">
    <name type="scientific">Oryza brachyantha</name>
    <name type="common">malo sina</name>
    <dbReference type="NCBI Taxonomy" id="4533"/>
    <lineage>
        <taxon>Eukaryota</taxon>
        <taxon>Viridiplantae</taxon>
        <taxon>Streptophyta</taxon>
        <taxon>Embryophyta</taxon>
        <taxon>Tracheophyta</taxon>
        <taxon>Spermatophyta</taxon>
        <taxon>Magnoliopsida</taxon>
        <taxon>Liliopsida</taxon>
        <taxon>Poales</taxon>
        <taxon>Poaceae</taxon>
        <taxon>BOP clade</taxon>
        <taxon>Oryzoideae</taxon>
        <taxon>Oryzeae</taxon>
        <taxon>Oryzinae</taxon>
        <taxon>Oryza</taxon>
    </lineage>
</organism>
<reference evidence="1" key="1">
    <citation type="journal article" date="2013" name="Nat. Commun.">
        <title>Whole-genome sequencing of Oryza brachyantha reveals mechanisms underlying Oryza genome evolution.</title>
        <authorList>
            <person name="Chen J."/>
            <person name="Huang Q."/>
            <person name="Gao D."/>
            <person name="Wang J."/>
            <person name="Lang Y."/>
            <person name="Liu T."/>
            <person name="Li B."/>
            <person name="Bai Z."/>
            <person name="Luis Goicoechea J."/>
            <person name="Liang C."/>
            <person name="Chen C."/>
            <person name="Zhang W."/>
            <person name="Sun S."/>
            <person name="Liao Y."/>
            <person name="Zhang X."/>
            <person name="Yang L."/>
            <person name="Song C."/>
            <person name="Wang M."/>
            <person name="Shi J."/>
            <person name="Liu G."/>
            <person name="Liu J."/>
            <person name="Zhou H."/>
            <person name="Zhou W."/>
            <person name="Yu Q."/>
            <person name="An N."/>
            <person name="Chen Y."/>
            <person name="Cai Q."/>
            <person name="Wang B."/>
            <person name="Liu B."/>
            <person name="Min J."/>
            <person name="Huang Y."/>
            <person name="Wu H."/>
            <person name="Li Z."/>
            <person name="Zhang Y."/>
            <person name="Yin Y."/>
            <person name="Song W."/>
            <person name="Jiang J."/>
            <person name="Jackson S.A."/>
            <person name="Wing R.A."/>
            <person name="Wang J."/>
            <person name="Chen M."/>
        </authorList>
    </citation>
    <scope>NUCLEOTIDE SEQUENCE [LARGE SCALE GENOMIC DNA]</scope>
    <source>
        <strain evidence="1">cv. IRGC 101232</strain>
    </source>
</reference>
<evidence type="ECO:0000313" key="2">
    <source>
        <dbReference type="Proteomes" id="UP000006038"/>
    </source>
</evidence>
<keyword evidence="2" id="KW-1185">Reference proteome</keyword>
<dbReference type="Proteomes" id="UP000006038">
    <property type="component" value="Chromosome 8"/>
</dbReference>
<sequence length="62" mass="7110">MKLLGVYELVIQIQLSQARLCHLTCYLKKMICRFQRTSGIGASFLKFWLNSSASNAPFFHSL</sequence>
<dbReference type="Gramene" id="OB08G13690.1">
    <property type="protein sequence ID" value="OB08G13690.1"/>
    <property type="gene ID" value="OB08G13690"/>
</dbReference>
<dbReference type="HOGENOM" id="CLU_2907721_0_0_1"/>
<name>J3MQJ0_ORYBR</name>
<dbReference type="EnsemblPlants" id="OB08G13690.1">
    <property type="protein sequence ID" value="OB08G13690.1"/>
    <property type="gene ID" value="OB08G13690"/>
</dbReference>